<evidence type="ECO:0000313" key="3">
    <source>
        <dbReference type="Proteomes" id="UP001500547"/>
    </source>
</evidence>
<sequence>MKTRDVASGICLSMSLRLATIAFAIAASITAHAEILEELTYNYYTAVATAGQPLHGALDAASPIRENDLVFHGHTRWDVTWHFRWANESDGRCHITAATVTLKSVIRLPLLRADSLKRQQLFDRYLESLRKHELGHHQIGRDAAKAVEQEILSQPEMRTCKLLEQTINQRATDLIAGFNSRNLTYDQQTEHGKTQGAWLTQ</sequence>
<evidence type="ECO:0000256" key="1">
    <source>
        <dbReference type="SAM" id="SignalP"/>
    </source>
</evidence>
<dbReference type="InterPro" id="IPR010321">
    <property type="entry name" value="DUF922"/>
</dbReference>
<evidence type="ECO:0008006" key="4">
    <source>
        <dbReference type="Google" id="ProtNLM"/>
    </source>
</evidence>
<reference evidence="3" key="1">
    <citation type="journal article" date="2019" name="Int. J. Syst. Evol. Microbiol.">
        <title>The Global Catalogue of Microorganisms (GCM) 10K type strain sequencing project: providing services to taxonomists for standard genome sequencing and annotation.</title>
        <authorList>
            <consortium name="The Broad Institute Genomics Platform"/>
            <consortium name="The Broad Institute Genome Sequencing Center for Infectious Disease"/>
            <person name="Wu L."/>
            <person name="Ma J."/>
        </authorList>
    </citation>
    <scope>NUCLEOTIDE SEQUENCE [LARGE SCALE GENOMIC DNA]</scope>
    <source>
        <strain evidence="3">JCM 18715</strain>
    </source>
</reference>
<keyword evidence="1" id="KW-0732">Signal</keyword>
<gene>
    <name evidence="2" type="ORF">GCM10025770_00700</name>
</gene>
<evidence type="ECO:0000313" key="2">
    <source>
        <dbReference type="EMBL" id="GAA5157457.1"/>
    </source>
</evidence>
<feature type="chain" id="PRO_5046966288" description="DUF922 domain-containing protein" evidence="1">
    <location>
        <begin position="34"/>
        <end position="201"/>
    </location>
</feature>
<proteinExistence type="predicted"/>
<protein>
    <recommendedName>
        <fullName evidence="4">DUF922 domain-containing protein</fullName>
    </recommendedName>
</protein>
<dbReference type="EMBL" id="BAABLD010000001">
    <property type="protein sequence ID" value="GAA5157457.1"/>
    <property type="molecule type" value="Genomic_DNA"/>
</dbReference>
<keyword evidence="3" id="KW-1185">Reference proteome</keyword>
<comment type="caution">
    <text evidence="2">The sequence shown here is derived from an EMBL/GenBank/DDBJ whole genome shotgun (WGS) entry which is preliminary data.</text>
</comment>
<name>A0ABP9QB70_9RHOO</name>
<dbReference type="Proteomes" id="UP001500547">
    <property type="component" value="Unassembled WGS sequence"/>
</dbReference>
<dbReference type="Pfam" id="PF06037">
    <property type="entry name" value="DUF922"/>
    <property type="match status" value="1"/>
</dbReference>
<feature type="signal peptide" evidence="1">
    <location>
        <begin position="1"/>
        <end position="33"/>
    </location>
</feature>
<organism evidence="2 3">
    <name type="scientific">Viridibacterium curvum</name>
    <dbReference type="NCBI Taxonomy" id="1101404"/>
    <lineage>
        <taxon>Bacteria</taxon>
        <taxon>Pseudomonadati</taxon>
        <taxon>Pseudomonadota</taxon>
        <taxon>Betaproteobacteria</taxon>
        <taxon>Rhodocyclales</taxon>
        <taxon>Rhodocyclaceae</taxon>
        <taxon>Viridibacterium</taxon>
    </lineage>
</organism>
<accession>A0ABP9QB70</accession>